<organism evidence="1 2">
    <name type="scientific">Streptomyces echinatus</name>
    <dbReference type="NCBI Taxonomy" id="67293"/>
    <lineage>
        <taxon>Bacteria</taxon>
        <taxon>Bacillati</taxon>
        <taxon>Actinomycetota</taxon>
        <taxon>Actinomycetes</taxon>
        <taxon>Kitasatosporales</taxon>
        <taxon>Streptomycetaceae</taxon>
        <taxon>Streptomyces</taxon>
    </lineage>
</organism>
<sequence length="87" mass="9593">MQSTSPWRPSGLGTSAARVAEQFRACEPVTASPARAPLRLPDYPMPFDPSVENPLMAQAAEEMWAWAYRLEMSAPPWVLCPSTDGTR</sequence>
<reference evidence="1 2" key="1">
    <citation type="submission" date="2020-08" db="EMBL/GenBank/DDBJ databases">
        <title>Genomic Encyclopedia of Type Strains, Phase III (KMG-III): the genomes of soil and plant-associated and newly described type strains.</title>
        <authorList>
            <person name="Whitman W."/>
        </authorList>
    </citation>
    <scope>NUCLEOTIDE SEQUENCE [LARGE SCALE GENOMIC DNA]</scope>
    <source>
        <strain evidence="1 2">CECT 3313</strain>
    </source>
</reference>
<dbReference type="RefSeq" id="WP_184974233.1">
    <property type="nucleotide sequence ID" value="NZ_BAAAWF010000091.1"/>
</dbReference>
<accession>A0A7W9UUX6</accession>
<evidence type="ECO:0000313" key="1">
    <source>
        <dbReference type="EMBL" id="MBB5932175.1"/>
    </source>
</evidence>
<gene>
    <name evidence="1" type="ORF">FHS34_007684</name>
</gene>
<dbReference type="EMBL" id="JACHJK010000022">
    <property type="protein sequence ID" value="MBB5932175.1"/>
    <property type="molecule type" value="Genomic_DNA"/>
</dbReference>
<comment type="caution">
    <text evidence="1">The sequence shown here is derived from an EMBL/GenBank/DDBJ whole genome shotgun (WGS) entry which is preliminary data.</text>
</comment>
<evidence type="ECO:0000313" key="2">
    <source>
        <dbReference type="Proteomes" id="UP000585836"/>
    </source>
</evidence>
<proteinExistence type="predicted"/>
<protein>
    <submittedName>
        <fullName evidence="1">Uncharacterized protein</fullName>
    </submittedName>
</protein>
<dbReference type="Proteomes" id="UP000585836">
    <property type="component" value="Unassembled WGS sequence"/>
</dbReference>
<dbReference type="AlphaFoldDB" id="A0A7W9UUX6"/>
<name>A0A7W9UUX6_9ACTN</name>
<keyword evidence="2" id="KW-1185">Reference proteome</keyword>